<dbReference type="eggNOG" id="COG0583">
    <property type="taxonomic scope" value="Bacteria"/>
</dbReference>
<dbReference type="InterPro" id="IPR005119">
    <property type="entry name" value="LysR_subst-bd"/>
</dbReference>
<dbReference type="SUPFAM" id="SSF53850">
    <property type="entry name" value="Periplasmic binding protein-like II"/>
    <property type="match status" value="1"/>
</dbReference>
<dbReference type="FunFam" id="1.10.10.10:FF:000001">
    <property type="entry name" value="LysR family transcriptional regulator"/>
    <property type="match status" value="1"/>
</dbReference>
<keyword evidence="2" id="KW-0805">Transcription regulation</keyword>
<dbReference type="HOGENOM" id="CLU_039613_6_5_5"/>
<dbReference type="EMBL" id="CP002292">
    <property type="protein sequence ID" value="ADP70850.1"/>
    <property type="molecule type" value="Genomic_DNA"/>
</dbReference>
<dbReference type="Gene3D" id="1.10.10.10">
    <property type="entry name" value="Winged helix-like DNA-binding domain superfamily/Winged helix DNA-binding domain"/>
    <property type="match status" value="1"/>
</dbReference>
<protein>
    <submittedName>
        <fullName evidence="6">Transcriptional regulator, LysR family</fullName>
    </submittedName>
</protein>
<dbReference type="GO" id="GO:0032993">
    <property type="term" value="C:protein-DNA complex"/>
    <property type="evidence" value="ECO:0007669"/>
    <property type="project" value="TreeGrafter"/>
</dbReference>
<reference evidence="7" key="1">
    <citation type="journal article" date="2011" name="J. Bacteriol.">
        <title>Genome sequences of eight morphologically diverse alphaproteobacteria.</title>
        <authorList>
            <consortium name="US DOE Joint Genome Institute"/>
            <person name="Brown P.J."/>
            <person name="Kysela D.T."/>
            <person name="Buechlein A."/>
            <person name="Hemmerich C."/>
            <person name="Brun Y.V."/>
        </authorList>
    </citation>
    <scope>NUCLEOTIDE SEQUENCE [LARGE SCALE GENOMIC DNA]</scope>
    <source>
        <strain evidence="7">ATCC 17100 / ATH 3.1.1 / DSM 162 / LMG 4299</strain>
    </source>
</reference>
<comment type="similarity">
    <text evidence="1">Belongs to the LysR transcriptional regulatory family.</text>
</comment>
<dbReference type="PANTHER" id="PTHR30346">
    <property type="entry name" value="TRANSCRIPTIONAL DUAL REGULATOR HCAR-RELATED"/>
    <property type="match status" value="1"/>
</dbReference>
<evidence type="ECO:0000313" key="6">
    <source>
        <dbReference type="EMBL" id="ADP70850.1"/>
    </source>
</evidence>
<evidence type="ECO:0000256" key="4">
    <source>
        <dbReference type="ARBA" id="ARBA00023163"/>
    </source>
</evidence>
<name>E3I8E1_RHOVT</name>
<evidence type="ECO:0000256" key="3">
    <source>
        <dbReference type="ARBA" id="ARBA00023125"/>
    </source>
</evidence>
<keyword evidence="7" id="KW-1185">Reference proteome</keyword>
<sequence>MKERRPNPSQMERGRHDSLEINLRSLDIFVLVAECGGISQAARRAQLTQSAVSQIIANLEQSIGVQLFDRQVRPIALTPSGAVLLDKARGVLLAAREAIQAARAPVMAALPKLNIGLVDTLAGTIGLDLVSSLRSIAALWSVQIGLHSQHRRALLAREVDIIISPDPLEDQPNLERYRILREPLLLAVPRGVDPDIADLGALARERDIVRLSSRTMLGREVDRLLRRLRIEAAGRAEFDDSETVLAMVASGLGWTIVTPLCMLRGQAFWPSVTFAPLPSIIAFREVHVLARERELGDIPRQVAQTAKAAIARRMSEEIAPSYPWIMETLTLPGISVVKPEETPERWRASAS</sequence>
<evidence type="ECO:0000259" key="5">
    <source>
        <dbReference type="PROSITE" id="PS50931"/>
    </source>
</evidence>
<dbReference type="AlphaFoldDB" id="E3I8E1"/>
<proteinExistence type="inferred from homology"/>
<organism evidence="6 7">
    <name type="scientific">Rhodomicrobium vannielii (strain ATCC 17100 / DSM 162 / LMG 4299 / NCIMB 10020 / ATH 3.1.1)</name>
    <dbReference type="NCBI Taxonomy" id="648757"/>
    <lineage>
        <taxon>Bacteria</taxon>
        <taxon>Pseudomonadati</taxon>
        <taxon>Pseudomonadota</taxon>
        <taxon>Alphaproteobacteria</taxon>
        <taxon>Hyphomicrobiales</taxon>
        <taxon>Hyphomicrobiaceae</taxon>
        <taxon>Rhodomicrobium</taxon>
    </lineage>
</organism>
<accession>E3I8E1</accession>
<dbReference type="InterPro" id="IPR036390">
    <property type="entry name" value="WH_DNA-bd_sf"/>
</dbReference>
<dbReference type="PANTHER" id="PTHR30346:SF0">
    <property type="entry name" value="HCA OPERON TRANSCRIPTIONAL ACTIVATOR HCAR"/>
    <property type="match status" value="1"/>
</dbReference>
<evidence type="ECO:0000256" key="2">
    <source>
        <dbReference type="ARBA" id="ARBA00023015"/>
    </source>
</evidence>
<evidence type="ECO:0000313" key="7">
    <source>
        <dbReference type="Proteomes" id="UP000001399"/>
    </source>
</evidence>
<dbReference type="STRING" id="648757.Rvan_1598"/>
<keyword evidence="4" id="KW-0804">Transcription</keyword>
<evidence type="ECO:0000256" key="1">
    <source>
        <dbReference type="ARBA" id="ARBA00009437"/>
    </source>
</evidence>
<gene>
    <name evidence="6" type="ordered locus">Rvan_1598</name>
</gene>
<dbReference type="PRINTS" id="PR00039">
    <property type="entry name" value="HTHLYSR"/>
</dbReference>
<dbReference type="GO" id="GO:0003700">
    <property type="term" value="F:DNA-binding transcription factor activity"/>
    <property type="evidence" value="ECO:0007669"/>
    <property type="project" value="InterPro"/>
</dbReference>
<dbReference type="KEGG" id="rva:Rvan_1598"/>
<dbReference type="Proteomes" id="UP000001399">
    <property type="component" value="Chromosome"/>
</dbReference>
<dbReference type="GO" id="GO:0003677">
    <property type="term" value="F:DNA binding"/>
    <property type="evidence" value="ECO:0007669"/>
    <property type="project" value="UniProtKB-KW"/>
</dbReference>
<dbReference type="Gene3D" id="3.40.190.290">
    <property type="match status" value="1"/>
</dbReference>
<feature type="domain" description="HTH lysR-type" evidence="5">
    <location>
        <begin position="21"/>
        <end position="78"/>
    </location>
</feature>
<dbReference type="CDD" id="cd05466">
    <property type="entry name" value="PBP2_LTTR_substrate"/>
    <property type="match status" value="1"/>
</dbReference>
<dbReference type="SUPFAM" id="SSF46785">
    <property type="entry name" value="Winged helix' DNA-binding domain"/>
    <property type="match status" value="1"/>
</dbReference>
<dbReference type="Pfam" id="PF03466">
    <property type="entry name" value="LysR_substrate"/>
    <property type="match status" value="1"/>
</dbReference>
<dbReference type="PROSITE" id="PS50931">
    <property type="entry name" value="HTH_LYSR"/>
    <property type="match status" value="1"/>
</dbReference>
<dbReference type="InterPro" id="IPR036388">
    <property type="entry name" value="WH-like_DNA-bd_sf"/>
</dbReference>
<dbReference type="InterPro" id="IPR000847">
    <property type="entry name" value="LysR_HTH_N"/>
</dbReference>
<keyword evidence="3" id="KW-0238">DNA-binding</keyword>
<dbReference type="Pfam" id="PF00126">
    <property type="entry name" value="HTH_1"/>
    <property type="match status" value="1"/>
</dbReference>